<dbReference type="PROSITE" id="PS50181">
    <property type="entry name" value="FBOX"/>
    <property type="match status" value="1"/>
</dbReference>
<dbReference type="SUPFAM" id="SSF81383">
    <property type="entry name" value="F-box domain"/>
    <property type="match status" value="1"/>
</dbReference>
<feature type="compositionally biased region" description="Polar residues" evidence="1">
    <location>
        <begin position="35"/>
        <end position="44"/>
    </location>
</feature>
<name>A0AAD2K5M0_9AGAR</name>
<protein>
    <recommendedName>
        <fullName evidence="2">F-box domain-containing protein</fullName>
    </recommendedName>
</protein>
<accession>A0AAD2K5M0</accession>
<reference evidence="3" key="1">
    <citation type="submission" date="2023-11" db="EMBL/GenBank/DDBJ databases">
        <authorList>
            <person name="De Vega J J."/>
            <person name="De Vega J J."/>
        </authorList>
    </citation>
    <scope>NUCLEOTIDE SEQUENCE</scope>
</reference>
<dbReference type="AlphaFoldDB" id="A0AAD2K5M0"/>
<proteinExistence type="predicted"/>
<evidence type="ECO:0000313" key="3">
    <source>
        <dbReference type="EMBL" id="CAK5280347.1"/>
    </source>
</evidence>
<organism evidence="3 4">
    <name type="scientific">Mycena citricolor</name>
    <dbReference type="NCBI Taxonomy" id="2018698"/>
    <lineage>
        <taxon>Eukaryota</taxon>
        <taxon>Fungi</taxon>
        <taxon>Dikarya</taxon>
        <taxon>Basidiomycota</taxon>
        <taxon>Agaricomycotina</taxon>
        <taxon>Agaricomycetes</taxon>
        <taxon>Agaricomycetidae</taxon>
        <taxon>Agaricales</taxon>
        <taxon>Marasmiineae</taxon>
        <taxon>Mycenaceae</taxon>
        <taxon>Mycena</taxon>
    </lineage>
</organism>
<feature type="region of interest" description="Disordered" evidence="1">
    <location>
        <begin position="1"/>
        <end position="44"/>
    </location>
</feature>
<gene>
    <name evidence="3" type="ORF">MYCIT1_LOCUS30837</name>
</gene>
<dbReference type="InterPro" id="IPR036047">
    <property type="entry name" value="F-box-like_dom_sf"/>
</dbReference>
<dbReference type="Proteomes" id="UP001295794">
    <property type="component" value="Unassembled WGS sequence"/>
</dbReference>
<evidence type="ECO:0000259" key="2">
    <source>
        <dbReference type="PROSITE" id="PS50181"/>
    </source>
</evidence>
<dbReference type="InterPro" id="IPR001810">
    <property type="entry name" value="F-box_dom"/>
</dbReference>
<comment type="caution">
    <text evidence="3">The sequence shown here is derived from an EMBL/GenBank/DDBJ whole genome shotgun (WGS) entry which is preliminary data.</text>
</comment>
<dbReference type="Pfam" id="PF00646">
    <property type="entry name" value="F-box"/>
    <property type="match status" value="1"/>
</dbReference>
<feature type="domain" description="F-box" evidence="2">
    <location>
        <begin position="54"/>
        <end position="90"/>
    </location>
</feature>
<feature type="compositionally biased region" description="Polar residues" evidence="1">
    <location>
        <begin position="1"/>
        <end position="19"/>
    </location>
</feature>
<evidence type="ECO:0000256" key="1">
    <source>
        <dbReference type="SAM" id="MobiDB-lite"/>
    </source>
</evidence>
<sequence length="709" mass="80022">MPSSTTGTKSGGKLQTSSPLVKKQRTGSKPGAKPTDSSQDSTQSVKSVKTKFKLSLLPSLPLDVLFEIFGHLHPLDILNLSRLTRAFRAMREIFFNLCSPKPVLELFGSDAPVCDVDMEGCTSRSRGAASMSTRYELALLRESDVQPALSCMPSSCNARPLLTIRSRYQNCLIARVLRVDYVLRVRLCEACIRTPGVLDTDNDLNTEADATDQAILACVAFSSAFRIPKMKGLCCLPQERKAFVSGLGLRHTAAERSAYVDDRELALQSRKHFAIACEQWAESMSHQRWDQLQGIRDQRRTDISEKLASLGFTEELEYAEGINYLTLPPLDQFADHPDVKVNKPLTDRAWKTIEPRVVAYMEKVRTHRLDAERLQVVRKREEMAVEAWAAFRSQSPAERLLPSGIEIISWPIIKDVLELPSSIPMQTDEIVCREESSEITAITPGTFTRIFSSSSGLIDDWASDKLEKLNRLNVAVKYDFVRGYGRVLSTALDDLQLAISVFSCEDKCALHYFLPPYDAGAYPVMWYPECLHHPCNTATIRRPRAEEDLPENPLYKASDGFFGRRRRTWTCKNLFLNEKASKAVERLLDACGLSRYTTTAKLDELDERFICLKCSFGTKCDGQMPRLVMSWRMAVQHCMKVHWGDGSVNWERLSEESTREARSLSTAKAVVQEKFWRCALCRFSPAERSSWASPDDVKQHITRQVISVA</sequence>
<keyword evidence="4" id="KW-1185">Reference proteome</keyword>
<evidence type="ECO:0000313" key="4">
    <source>
        <dbReference type="Proteomes" id="UP001295794"/>
    </source>
</evidence>
<dbReference type="EMBL" id="CAVNYO010000440">
    <property type="protein sequence ID" value="CAK5280347.1"/>
    <property type="molecule type" value="Genomic_DNA"/>
</dbReference>